<accession>A0A0D7BUF6</accession>
<keyword evidence="6" id="KW-1185">Reference proteome</keyword>
<dbReference type="PANTHER" id="PTHR24096">
    <property type="entry name" value="LONG-CHAIN-FATTY-ACID--COA LIGASE"/>
    <property type="match status" value="1"/>
</dbReference>
<dbReference type="EMBL" id="KN880432">
    <property type="protein sequence ID" value="KIY74168.1"/>
    <property type="molecule type" value="Genomic_DNA"/>
</dbReference>
<dbReference type="Gene3D" id="3.40.50.12780">
    <property type="entry name" value="N-terminal domain of ligase-like"/>
    <property type="match status" value="1"/>
</dbReference>
<dbReference type="InterPro" id="IPR045851">
    <property type="entry name" value="AMP-bd_C_sf"/>
</dbReference>
<sequence length="577" mass="63388">MTTVAAGILESPWPSPPPPPDINAYHAFFSRPDQKQPPWDKDYTLYIDLNTGRRLTFRAFIGEVDRLRKALVYAGFVRGEVVGLMSENCIDFALLLHAFISLNIPVALIAPYSKPLELAHCLKVTGVKKVFAGPRQLGFDWPKHVQRYAMNGRLDGVTSITDLLDAAKDAPAVDVVPASRDDIAYLVFSSGTSGLPKAIAISHANVVYSLGQVVVMAQAAAAVEPPVVYDTPEGLPIFLAFLPIHHTFGLHMYCFRSFLAPQTFVFQAKWSLAASLRAITTHRVTHISFVPSVIAQLVTHSRPDEIKRALKDVKQMSAGAAYLPADLAKRFMRLASGARLSEGYGMSEATIAAITQPVPGCLGGWKPIPGSCGVLLPGMSARLVGEDGQPVRTGEVGELYLRSWNVSRGYFGTTPEVEKANRETFVDGWLRTGDKFYTDDAGNFFFADRAKDTLKVSGIQVSPLELENVLLAHPERLVSDVAVAGVSGGRTQDERVPRAWVVLSPDGRRLLEKGDNAKVVKTLLKWAEAQLSKYKWLRGGIEIVDEIPKNPTGKTLRRELVERYENSRTLETRQAKL</sequence>
<dbReference type="InterPro" id="IPR025110">
    <property type="entry name" value="AMP-bd_C"/>
</dbReference>
<dbReference type="Proteomes" id="UP000054007">
    <property type="component" value="Unassembled WGS sequence"/>
</dbReference>
<feature type="domain" description="AMP-dependent synthetase/ligase" evidence="3">
    <location>
        <begin position="41"/>
        <end position="411"/>
    </location>
</feature>
<dbReference type="SUPFAM" id="SSF56801">
    <property type="entry name" value="Acetyl-CoA synthetase-like"/>
    <property type="match status" value="1"/>
</dbReference>
<dbReference type="InterPro" id="IPR020845">
    <property type="entry name" value="AMP-binding_CS"/>
</dbReference>
<dbReference type="Gene3D" id="3.30.300.30">
    <property type="match status" value="1"/>
</dbReference>
<keyword evidence="2" id="KW-0436">Ligase</keyword>
<evidence type="ECO:0000313" key="5">
    <source>
        <dbReference type="EMBL" id="KIY74168.1"/>
    </source>
</evidence>
<dbReference type="OrthoDB" id="1898221at2759"/>
<evidence type="ECO:0000259" key="4">
    <source>
        <dbReference type="Pfam" id="PF13193"/>
    </source>
</evidence>
<dbReference type="AlphaFoldDB" id="A0A0D7BUF6"/>
<dbReference type="Pfam" id="PF13193">
    <property type="entry name" value="AMP-binding_C"/>
    <property type="match status" value="1"/>
</dbReference>
<dbReference type="Pfam" id="PF00501">
    <property type="entry name" value="AMP-binding"/>
    <property type="match status" value="1"/>
</dbReference>
<dbReference type="STRING" id="1314674.A0A0D7BUF6"/>
<name>A0A0D7BUF6_9AGAR</name>
<dbReference type="InterPro" id="IPR000873">
    <property type="entry name" value="AMP-dep_synth/lig_dom"/>
</dbReference>
<feature type="domain" description="AMP-binding enzyme C-terminal" evidence="4">
    <location>
        <begin position="465"/>
        <end position="554"/>
    </location>
</feature>
<evidence type="ECO:0000256" key="2">
    <source>
        <dbReference type="ARBA" id="ARBA00022598"/>
    </source>
</evidence>
<evidence type="ECO:0000256" key="1">
    <source>
        <dbReference type="ARBA" id="ARBA00006432"/>
    </source>
</evidence>
<gene>
    <name evidence="5" type="ORF">CYLTODRAFT_385668</name>
</gene>
<dbReference type="PANTHER" id="PTHR24096:SF149">
    <property type="entry name" value="AMP-BINDING DOMAIN-CONTAINING PROTEIN-RELATED"/>
    <property type="match status" value="1"/>
</dbReference>
<evidence type="ECO:0000259" key="3">
    <source>
        <dbReference type="Pfam" id="PF00501"/>
    </source>
</evidence>
<organism evidence="5 6">
    <name type="scientific">Cylindrobasidium torrendii FP15055 ss-10</name>
    <dbReference type="NCBI Taxonomy" id="1314674"/>
    <lineage>
        <taxon>Eukaryota</taxon>
        <taxon>Fungi</taxon>
        <taxon>Dikarya</taxon>
        <taxon>Basidiomycota</taxon>
        <taxon>Agaricomycotina</taxon>
        <taxon>Agaricomycetes</taxon>
        <taxon>Agaricomycetidae</taxon>
        <taxon>Agaricales</taxon>
        <taxon>Marasmiineae</taxon>
        <taxon>Physalacriaceae</taxon>
        <taxon>Cylindrobasidium</taxon>
    </lineage>
</organism>
<dbReference type="GO" id="GO:0016405">
    <property type="term" value="F:CoA-ligase activity"/>
    <property type="evidence" value="ECO:0007669"/>
    <property type="project" value="TreeGrafter"/>
</dbReference>
<dbReference type="PROSITE" id="PS00455">
    <property type="entry name" value="AMP_BINDING"/>
    <property type="match status" value="1"/>
</dbReference>
<evidence type="ECO:0000313" key="6">
    <source>
        <dbReference type="Proteomes" id="UP000054007"/>
    </source>
</evidence>
<proteinExistence type="inferred from homology"/>
<reference evidence="5 6" key="1">
    <citation type="journal article" date="2015" name="Fungal Genet. Biol.">
        <title>Evolution of novel wood decay mechanisms in Agaricales revealed by the genome sequences of Fistulina hepatica and Cylindrobasidium torrendii.</title>
        <authorList>
            <person name="Floudas D."/>
            <person name="Held B.W."/>
            <person name="Riley R."/>
            <person name="Nagy L.G."/>
            <person name="Koehler G."/>
            <person name="Ransdell A.S."/>
            <person name="Younus H."/>
            <person name="Chow J."/>
            <person name="Chiniquy J."/>
            <person name="Lipzen A."/>
            <person name="Tritt A."/>
            <person name="Sun H."/>
            <person name="Haridas S."/>
            <person name="LaButti K."/>
            <person name="Ohm R.A."/>
            <person name="Kues U."/>
            <person name="Blanchette R.A."/>
            <person name="Grigoriev I.V."/>
            <person name="Minto R.E."/>
            <person name="Hibbett D.S."/>
        </authorList>
    </citation>
    <scope>NUCLEOTIDE SEQUENCE [LARGE SCALE GENOMIC DNA]</scope>
    <source>
        <strain evidence="5 6">FP15055 ss-10</strain>
    </source>
</reference>
<protein>
    <submittedName>
        <fullName evidence="5">Acetyl-CoA synthetase-like protein</fullName>
    </submittedName>
</protein>
<dbReference type="InterPro" id="IPR042099">
    <property type="entry name" value="ANL_N_sf"/>
</dbReference>
<comment type="similarity">
    <text evidence="1">Belongs to the ATP-dependent AMP-binding enzyme family.</text>
</comment>